<name>A0A6S6UK76_9GAMM</name>
<sequence>MNIKKELSKFSTYFVLTIFIALGVSNTALATVKSVTGQLKLRAIIDNRPAFSSVSWEISLRKAGVQKVIKTVKQHTATIELEPGTYQIILSAKDKARTRSITIVESKLHDLVINLD</sequence>
<proteinExistence type="predicted"/>
<accession>A0A6S6UK76</accession>
<protein>
    <submittedName>
        <fullName evidence="1">Uncharacterized protein</fullName>
    </submittedName>
</protein>
<reference evidence="1" key="1">
    <citation type="submission" date="2020-01" db="EMBL/GenBank/DDBJ databases">
        <authorList>
            <person name="Meier V. D."/>
            <person name="Meier V D."/>
        </authorList>
    </citation>
    <scope>NUCLEOTIDE SEQUENCE</scope>
    <source>
        <strain evidence="1">HLG_WM_MAG_09</strain>
    </source>
</reference>
<organism evidence="1">
    <name type="scientific">uncultured Thiotrichaceae bacterium</name>
    <dbReference type="NCBI Taxonomy" id="298394"/>
    <lineage>
        <taxon>Bacteria</taxon>
        <taxon>Pseudomonadati</taxon>
        <taxon>Pseudomonadota</taxon>
        <taxon>Gammaproteobacteria</taxon>
        <taxon>Thiotrichales</taxon>
        <taxon>Thiotrichaceae</taxon>
        <taxon>environmental samples</taxon>
    </lineage>
</organism>
<gene>
    <name evidence="1" type="ORF">HELGO_WM21444</name>
</gene>
<dbReference type="AlphaFoldDB" id="A0A6S6UK76"/>
<dbReference type="EMBL" id="CACVAT010000495">
    <property type="protein sequence ID" value="CAA6829100.1"/>
    <property type="molecule type" value="Genomic_DNA"/>
</dbReference>
<evidence type="ECO:0000313" key="1">
    <source>
        <dbReference type="EMBL" id="CAA6829100.1"/>
    </source>
</evidence>